<comment type="caution">
    <text evidence="1">The sequence shown here is derived from an EMBL/GenBank/DDBJ whole genome shotgun (WGS) entry which is preliminary data.</text>
</comment>
<gene>
    <name evidence="1" type="ORF">LR394_13800</name>
</gene>
<accession>A0A9X1SUQ7</accession>
<organism evidence="1 2">
    <name type="scientific">Kineosporia babensis</name>
    <dbReference type="NCBI Taxonomy" id="499548"/>
    <lineage>
        <taxon>Bacteria</taxon>
        <taxon>Bacillati</taxon>
        <taxon>Actinomycetota</taxon>
        <taxon>Actinomycetes</taxon>
        <taxon>Kineosporiales</taxon>
        <taxon>Kineosporiaceae</taxon>
        <taxon>Kineosporia</taxon>
    </lineage>
</organism>
<evidence type="ECO:0000313" key="1">
    <source>
        <dbReference type="EMBL" id="MCD5311980.1"/>
    </source>
</evidence>
<reference evidence="1" key="1">
    <citation type="submission" date="2021-11" db="EMBL/GenBank/DDBJ databases">
        <title>Streptomyces corallinus and Kineosporia corallina sp. nov., two new coral-derived marine actinobacteria.</title>
        <authorList>
            <person name="Buangrab K."/>
            <person name="Sutthacheep M."/>
            <person name="Yeemin T."/>
            <person name="Harunari E."/>
            <person name="Igarashi Y."/>
            <person name="Sripreechasak P."/>
            <person name="Kanchanasin P."/>
            <person name="Tanasupawat S."/>
            <person name="Phongsopitanun W."/>
        </authorList>
    </citation>
    <scope>NUCLEOTIDE SEQUENCE</scope>
    <source>
        <strain evidence="1">JCM 31032</strain>
    </source>
</reference>
<dbReference type="Proteomes" id="UP001138997">
    <property type="component" value="Unassembled WGS sequence"/>
</dbReference>
<sequence>MTYIEDKTKDEKGVQNLLGFQAGMSALEAHDPLAPNAYPFSEVCLCQALLAPEPPRKHTDVSYGRDAHRWILHTQTLSSGVASVGVRRHSGKLSYSDIRDVVDRRHLSADRQHE</sequence>
<proteinExistence type="predicted"/>
<evidence type="ECO:0000313" key="2">
    <source>
        <dbReference type="Proteomes" id="UP001138997"/>
    </source>
</evidence>
<protein>
    <submittedName>
        <fullName evidence="1">Uncharacterized protein</fullName>
    </submittedName>
</protein>
<keyword evidence="2" id="KW-1185">Reference proteome</keyword>
<dbReference type="AlphaFoldDB" id="A0A9X1SUQ7"/>
<name>A0A9X1SUQ7_9ACTN</name>
<dbReference type="EMBL" id="JAJOMB010000006">
    <property type="protein sequence ID" value="MCD5311980.1"/>
    <property type="molecule type" value="Genomic_DNA"/>
</dbReference>